<keyword evidence="2" id="KW-1185">Reference proteome</keyword>
<gene>
    <name evidence="1" type="ORF">F511_46311</name>
</gene>
<dbReference type="AlphaFoldDB" id="A0A2Z6ZTT4"/>
<accession>A0A2Z6ZTT4</accession>
<protein>
    <submittedName>
        <fullName evidence="1">Uncharacterized protein</fullName>
    </submittedName>
</protein>
<reference evidence="1 2" key="1">
    <citation type="journal article" date="2015" name="Proc. Natl. Acad. Sci. U.S.A.">
        <title>The resurrection genome of Boea hygrometrica: A blueprint for survival of dehydration.</title>
        <authorList>
            <person name="Xiao L."/>
            <person name="Yang G."/>
            <person name="Zhang L."/>
            <person name="Yang X."/>
            <person name="Zhao S."/>
            <person name="Ji Z."/>
            <person name="Zhou Q."/>
            <person name="Hu M."/>
            <person name="Wang Y."/>
            <person name="Chen M."/>
            <person name="Xu Y."/>
            <person name="Jin H."/>
            <person name="Xiao X."/>
            <person name="Hu G."/>
            <person name="Bao F."/>
            <person name="Hu Y."/>
            <person name="Wan P."/>
            <person name="Li L."/>
            <person name="Deng X."/>
            <person name="Kuang T."/>
            <person name="Xiang C."/>
            <person name="Zhu J.K."/>
            <person name="Oliver M.J."/>
            <person name="He Y."/>
        </authorList>
    </citation>
    <scope>NUCLEOTIDE SEQUENCE [LARGE SCALE GENOMIC DNA]</scope>
    <source>
        <strain evidence="2">cv. XS01</strain>
    </source>
</reference>
<evidence type="ECO:0000313" key="2">
    <source>
        <dbReference type="Proteomes" id="UP000250235"/>
    </source>
</evidence>
<sequence>MAGSGLDVRPHGITRRGWAARFRCVVREVWCSVGAMVGSYGTVWTYGGPTGGAPARVAGAGRLTLVTAGRGCVEVNVAWE</sequence>
<organism evidence="1 2">
    <name type="scientific">Dorcoceras hygrometricum</name>
    <dbReference type="NCBI Taxonomy" id="472368"/>
    <lineage>
        <taxon>Eukaryota</taxon>
        <taxon>Viridiplantae</taxon>
        <taxon>Streptophyta</taxon>
        <taxon>Embryophyta</taxon>
        <taxon>Tracheophyta</taxon>
        <taxon>Spermatophyta</taxon>
        <taxon>Magnoliopsida</taxon>
        <taxon>eudicotyledons</taxon>
        <taxon>Gunneridae</taxon>
        <taxon>Pentapetalae</taxon>
        <taxon>asterids</taxon>
        <taxon>lamiids</taxon>
        <taxon>Lamiales</taxon>
        <taxon>Gesneriaceae</taxon>
        <taxon>Didymocarpoideae</taxon>
        <taxon>Trichosporeae</taxon>
        <taxon>Loxocarpinae</taxon>
        <taxon>Dorcoceras</taxon>
    </lineage>
</organism>
<proteinExistence type="predicted"/>
<dbReference type="Proteomes" id="UP000250235">
    <property type="component" value="Unassembled WGS sequence"/>
</dbReference>
<name>A0A2Z6ZTT4_9LAMI</name>
<dbReference type="EMBL" id="KV102941">
    <property type="protein sequence ID" value="KZT76664.1"/>
    <property type="molecule type" value="Genomic_DNA"/>
</dbReference>
<evidence type="ECO:0000313" key="1">
    <source>
        <dbReference type="EMBL" id="KZT76664.1"/>
    </source>
</evidence>